<dbReference type="InterPro" id="IPR001046">
    <property type="entry name" value="NRAMP_fam"/>
</dbReference>
<dbReference type="RefSeq" id="WP_004825034.1">
    <property type="nucleotide sequence ID" value="NZ_ADDO01000052.1"/>
</dbReference>
<dbReference type="GO" id="GO:0005384">
    <property type="term" value="F:manganese ion transmembrane transporter activity"/>
    <property type="evidence" value="ECO:0007669"/>
    <property type="project" value="TreeGrafter"/>
</dbReference>
<dbReference type="GO" id="GO:0015086">
    <property type="term" value="F:cadmium ion transmembrane transporter activity"/>
    <property type="evidence" value="ECO:0007669"/>
    <property type="project" value="TreeGrafter"/>
</dbReference>
<reference evidence="6 7" key="1">
    <citation type="submission" date="2009-12" db="EMBL/GenBank/DDBJ databases">
        <title>Genome Sequence of Peptoniphilus lacrimalis 315-B.</title>
        <authorList>
            <person name="Durkin A.S."/>
            <person name="Madupu R."/>
            <person name="Torralba M."/>
            <person name="Methe B."/>
            <person name="Sutton G."/>
            <person name="Strausberg R.L."/>
            <person name="Nelson K.E."/>
        </authorList>
    </citation>
    <scope>NUCLEOTIDE SEQUENCE [LARGE SCALE GENOMIC DNA]</scope>
    <source>
        <strain evidence="6 7">315-B</strain>
    </source>
</reference>
<dbReference type="EMBL" id="ADDO01000052">
    <property type="protein sequence ID" value="EFA89959.1"/>
    <property type="molecule type" value="Genomic_DNA"/>
</dbReference>
<evidence type="ECO:0008006" key="8">
    <source>
        <dbReference type="Google" id="ProtNLM"/>
    </source>
</evidence>
<keyword evidence="3 5" id="KW-1133">Transmembrane helix</keyword>
<feature type="transmembrane region" description="Helical" evidence="5">
    <location>
        <begin position="111"/>
        <end position="131"/>
    </location>
</feature>
<protein>
    <recommendedName>
        <fullName evidence="8">Transporter, branched chain amino acid:cation symporter (LIVCS) family protein</fullName>
    </recommendedName>
</protein>
<keyword evidence="4 5" id="KW-0472">Membrane</keyword>
<sequence>MKKENKLSVLLGAAFLMATSAIGPGFMTQTATFTQKHGAAFACVILISIIASYITQLNVWRVIAVSKKRGQDIANEVLPGLGYVIAFLVALGGFAFNIGNVGGAGLGLQTIFGIDTRIGAAIGAALGIFIFTSKSAGKAMDKLTQILGAIMIVLIAVVAVKTKPPVGFAFKSALAPEGGYLNLIPATLTLIGGTVGGYIVFSGGHRLIDAGISGEENLKDVNQSATLGIAVALIVRILLFLAILGVMGMAGAQIDPENIAASSFKSAAGVFGEKVFGVVFSAAALTSVVGCAYTSVSFLRTLFKFIDKNSNLVTILFIVVSTIVYIFIGQPQTLLVVVGTLNGFILPITLAVILVAAKNKKIIGTYKHNNVLYILGWIVVIITAYMGIKTASGSIGKLLGTDSAMIVTNVIKSILV</sequence>
<name>D1VTZ5_9FIRM</name>
<evidence type="ECO:0000313" key="6">
    <source>
        <dbReference type="EMBL" id="EFA89959.1"/>
    </source>
</evidence>
<comment type="caution">
    <text evidence="6">The sequence shown here is derived from an EMBL/GenBank/DDBJ whole genome shotgun (WGS) entry which is preliminary data.</text>
</comment>
<keyword evidence="2 5" id="KW-0812">Transmembrane</keyword>
<feature type="transmembrane region" description="Helical" evidence="5">
    <location>
        <begin position="227"/>
        <end position="254"/>
    </location>
</feature>
<evidence type="ECO:0000256" key="5">
    <source>
        <dbReference type="SAM" id="Phobius"/>
    </source>
</evidence>
<dbReference type="PANTHER" id="PTHR11706">
    <property type="entry name" value="SOLUTE CARRIER PROTEIN FAMILY 11 MEMBER"/>
    <property type="match status" value="1"/>
</dbReference>
<evidence type="ECO:0000256" key="4">
    <source>
        <dbReference type="ARBA" id="ARBA00023136"/>
    </source>
</evidence>
<keyword evidence="7" id="KW-1185">Reference proteome</keyword>
<dbReference type="Pfam" id="PF01566">
    <property type="entry name" value="Nramp"/>
    <property type="match status" value="1"/>
</dbReference>
<feature type="transmembrane region" description="Helical" evidence="5">
    <location>
        <begin position="311"/>
        <end position="328"/>
    </location>
</feature>
<comment type="subcellular location">
    <subcellularLocation>
        <location evidence="1">Membrane</location>
        <topology evidence="1">Multi-pass membrane protein</topology>
    </subcellularLocation>
</comment>
<accession>D1VTZ5</accession>
<dbReference type="AlphaFoldDB" id="D1VTZ5"/>
<dbReference type="GO" id="GO:0005886">
    <property type="term" value="C:plasma membrane"/>
    <property type="evidence" value="ECO:0007669"/>
    <property type="project" value="TreeGrafter"/>
</dbReference>
<feature type="transmembrane region" description="Helical" evidence="5">
    <location>
        <begin position="81"/>
        <end position="99"/>
    </location>
</feature>
<dbReference type="PANTHER" id="PTHR11706:SF2">
    <property type="entry name" value="TRANSPORTER PROTEIN"/>
    <property type="match status" value="1"/>
</dbReference>
<feature type="transmembrane region" description="Helical" evidence="5">
    <location>
        <begin position="180"/>
        <end position="201"/>
    </location>
</feature>
<feature type="transmembrane region" description="Helical" evidence="5">
    <location>
        <begin position="369"/>
        <end position="388"/>
    </location>
</feature>
<dbReference type="eggNOG" id="COG1914">
    <property type="taxonomic scope" value="Bacteria"/>
</dbReference>
<feature type="transmembrane region" description="Helical" evidence="5">
    <location>
        <begin position="274"/>
        <end position="299"/>
    </location>
</feature>
<organism evidence="6 7">
    <name type="scientific">Peptoniphilus lacrimalis 315-B</name>
    <dbReference type="NCBI Taxonomy" id="596330"/>
    <lineage>
        <taxon>Bacteria</taxon>
        <taxon>Bacillati</taxon>
        <taxon>Bacillota</taxon>
        <taxon>Tissierellia</taxon>
        <taxon>Tissierellales</taxon>
        <taxon>Peptoniphilaceae</taxon>
        <taxon>Peptoniphilus</taxon>
    </lineage>
</organism>
<evidence type="ECO:0000256" key="3">
    <source>
        <dbReference type="ARBA" id="ARBA00022989"/>
    </source>
</evidence>
<proteinExistence type="predicted"/>
<evidence type="ECO:0000256" key="1">
    <source>
        <dbReference type="ARBA" id="ARBA00004141"/>
    </source>
</evidence>
<dbReference type="Gene3D" id="1.20.1740.10">
    <property type="entry name" value="Amino acid/polyamine transporter I"/>
    <property type="match status" value="1"/>
</dbReference>
<dbReference type="GO" id="GO:0034755">
    <property type="term" value="P:iron ion transmembrane transport"/>
    <property type="evidence" value="ECO:0007669"/>
    <property type="project" value="TreeGrafter"/>
</dbReference>
<feature type="transmembrane region" description="Helical" evidence="5">
    <location>
        <begin position="334"/>
        <end position="357"/>
    </location>
</feature>
<gene>
    <name evidence="6" type="ORF">HMPREF0628_1488</name>
</gene>
<dbReference type="Proteomes" id="UP000005711">
    <property type="component" value="Unassembled WGS sequence"/>
</dbReference>
<evidence type="ECO:0000256" key="2">
    <source>
        <dbReference type="ARBA" id="ARBA00022692"/>
    </source>
</evidence>
<evidence type="ECO:0000313" key="7">
    <source>
        <dbReference type="Proteomes" id="UP000005711"/>
    </source>
</evidence>
<feature type="transmembrane region" description="Helical" evidence="5">
    <location>
        <begin position="143"/>
        <end position="160"/>
    </location>
</feature>
<feature type="transmembrane region" description="Helical" evidence="5">
    <location>
        <begin position="37"/>
        <end position="60"/>
    </location>
</feature>